<evidence type="ECO:0000313" key="3">
    <source>
        <dbReference type="Proteomes" id="UP001501710"/>
    </source>
</evidence>
<accession>A0ABP8CIM3</accession>
<dbReference type="Proteomes" id="UP001501710">
    <property type="component" value="Unassembled WGS sequence"/>
</dbReference>
<keyword evidence="1" id="KW-0732">Signal</keyword>
<feature type="chain" id="PRO_5046257922" description="Peptidase inhibitor family I36" evidence="1">
    <location>
        <begin position="22"/>
        <end position="134"/>
    </location>
</feature>
<proteinExistence type="predicted"/>
<evidence type="ECO:0000313" key="2">
    <source>
        <dbReference type="EMBL" id="GAA4239761.1"/>
    </source>
</evidence>
<keyword evidence="3" id="KW-1185">Reference proteome</keyword>
<protein>
    <recommendedName>
        <fullName evidence="4">Peptidase inhibitor family I36</fullName>
    </recommendedName>
</protein>
<dbReference type="Pfam" id="PF03995">
    <property type="entry name" value="Inhibitor_I36"/>
    <property type="match status" value="1"/>
</dbReference>
<comment type="caution">
    <text evidence="2">The sequence shown here is derived from an EMBL/GenBank/DDBJ whole genome shotgun (WGS) entry which is preliminary data.</text>
</comment>
<dbReference type="EMBL" id="BAABAS010000021">
    <property type="protein sequence ID" value="GAA4239761.1"/>
    <property type="molecule type" value="Genomic_DNA"/>
</dbReference>
<feature type="signal peptide" evidence="1">
    <location>
        <begin position="1"/>
        <end position="21"/>
    </location>
</feature>
<name>A0ABP8CIM3_9ACTN</name>
<sequence length="134" mass="13618">MVVAKSRLLVAGVLAVGGAVVGPGVSAQAVALPPGVVQLRDSEVCPMNSLCLYRDYGRRGPAYAVGAGYSVSLKDLPVGAGTAANNVSSWVNNTNSMAVLVDEQAAQARGLGAHVSLEEPAASNDTVDLIQWAV</sequence>
<organism evidence="2 3">
    <name type="scientific">Actinomadura meridiana</name>
    <dbReference type="NCBI Taxonomy" id="559626"/>
    <lineage>
        <taxon>Bacteria</taxon>
        <taxon>Bacillati</taxon>
        <taxon>Actinomycetota</taxon>
        <taxon>Actinomycetes</taxon>
        <taxon>Streptosporangiales</taxon>
        <taxon>Thermomonosporaceae</taxon>
        <taxon>Actinomadura</taxon>
    </lineage>
</organism>
<evidence type="ECO:0000256" key="1">
    <source>
        <dbReference type="SAM" id="SignalP"/>
    </source>
</evidence>
<evidence type="ECO:0008006" key="4">
    <source>
        <dbReference type="Google" id="ProtNLM"/>
    </source>
</evidence>
<reference evidence="3" key="1">
    <citation type="journal article" date="2019" name="Int. J. Syst. Evol. Microbiol.">
        <title>The Global Catalogue of Microorganisms (GCM) 10K type strain sequencing project: providing services to taxonomists for standard genome sequencing and annotation.</title>
        <authorList>
            <consortium name="The Broad Institute Genomics Platform"/>
            <consortium name="The Broad Institute Genome Sequencing Center for Infectious Disease"/>
            <person name="Wu L."/>
            <person name="Ma J."/>
        </authorList>
    </citation>
    <scope>NUCLEOTIDE SEQUENCE [LARGE SCALE GENOMIC DNA]</scope>
    <source>
        <strain evidence="3">JCM 17440</strain>
    </source>
</reference>
<gene>
    <name evidence="2" type="ORF">GCM10022254_61370</name>
</gene>